<dbReference type="STRING" id="109376.A0A0D3ADY6"/>
<dbReference type="Gramene" id="Bo1g138220.1">
    <property type="protein sequence ID" value="Bo1g138220.1"/>
    <property type="gene ID" value="Bo1g138220"/>
</dbReference>
<keyword evidence="1" id="KW-0694">RNA-binding</keyword>
<dbReference type="GO" id="GO:0003968">
    <property type="term" value="F:RNA-directed RNA polymerase activity"/>
    <property type="evidence" value="ECO:0007669"/>
    <property type="project" value="UniProtKB-KW"/>
</dbReference>
<dbReference type="EC" id="2.7.7.48" evidence="1"/>
<dbReference type="PANTHER" id="PTHR23079:SF1">
    <property type="entry name" value="RNA-DEPENDENT RNA POLYMERASE 1"/>
    <property type="match status" value="1"/>
</dbReference>
<reference evidence="3" key="2">
    <citation type="submission" date="2015-03" db="UniProtKB">
        <authorList>
            <consortium name="EnsemblPlants"/>
        </authorList>
    </citation>
    <scope>IDENTIFICATION</scope>
</reference>
<dbReference type="GO" id="GO:0031380">
    <property type="term" value="C:nuclear RNA-directed RNA polymerase complex"/>
    <property type="evidence" value="ECO:0007669"/>
    <property type="project" value="TreeGrafter"/>
</dbReference>
<evidence type="ECO:0000256" key="1">
    <source>
        <dbReference type="RuleBase" id="RU363098"/>
    </source>
</evidence>
<dbReference type="AlphaFoldDB" id="A0A0D3ADY6"/>
<dbReference type="InterPro" id="IPR007855">
    <property type="entry name" value="RDRP"/>
</dbReference>
<evidence type="ECO:0000313" key="4">
    <source>
        <dbReference type="Proteomes" id="UP000032141"/>
    </source>
</evidence>
<evidence type="ECO:0000313" key="3">
    <source>
        <dbReference type="EnsemblPlants" id="Bo1g138220.1"/>
    </source>
</evidence>
<dbReference type="GO" id="GO:0030422">
    <property type="term" value="P:siRNA processing"/>
    <property type="evidence" value="ECO:0007669"/>
    <property type="project" value="TreeGrafter"/>
</dbReference>
<dbReference type="HOGENOM" id="CLU_858824_0_0_1"/>
<feature type="domain" description="RDRP core" evidence="2">
    <location>
        <begin position="91"/>
        <end position="274"/>
    </location>
</feature>
<dbReference type="OMA" id="ERDTLCA"/>
<accession>A0A0D3ADY6</accession>
<dbReference type="Proteomes" id="UP000032141">
    <property type="component" value="Chromosome C1"/>
</dbReference>
<reference evidence="3 4" key="1">
    <citation type="journal article" date="2014" name="Genome Biol.">
        <title>Transcriptome and methylome profiling reveals relics of genome dominance in the mesopolyploid Brassica oleracea.</title>
        <authorList>
            <person name="Parkin I.A."/>
            <person name="Koh C."/>
            <person name="Tang H."/>
            <person name="Robinson S.J."/>
            <person name="Kagale S."/>
            <person name="Clarke W.E."/>
            <person name="Town C.D."/>
            <person name="Nixon J."/>
            <person name="Krishnakumar V."/>
            <person name="Bidwell S.L."/>
            <person name="Denoeud F."/>
            <person name="Belcram H."/>
            <person name="Links M.G."/>
            <person name="Just J."/>
            <person name="Clarke C."/>
            <person name="Bender T."/>
            <person name="Huebert T."/>
            <person name="Mason A.S."/>
            <person name="Pires J.C."/>
            <person name="Barker G."/>
            <person name="Moore J."/>
            <person name="Walley P.G."/>
            <person name="Manoli S."/>
            <person name="Batley J."/>
            <person name="Edwards D."/>
            <person name="Nelson M.N."/>
            <person name="Wang X."/>
            <person name="Paterson A.H."/>
            <person name="King G."/>
            <person name="Bancroft I."/>
            <person name="Chalhoub B."/>
            <person name="Sharpe A.G."/>
        </authorList>
    </citation>
    <scope>NUCLEOTIDE SEQUENCE</scope>
    <source>
        <strain evidence="3 4">cv. TO1000</strain>
    </source>
</reference>
<keyword evidence="4" id="KW-1185">Reference proteome</keyword>
<sequence>MGKMVNVSGFLTGVSAMKVRYLFERITGSETIHTIGLKETNHIDGWPSEGLNPLSQNEGWKKPYRNAVNAILERDTLCAFKMELERFLLSSLAELVARKCDIKGIFPSTFQIRCGGYKGIVSQYPNSSKKLSLRSRMKKFYSIHTKLDVLAWTKDQPCFLNKQIISILSTLEVSDNVFEKKPKKVVDTLDSFLADHMKILHLMPLREYTKFLKDLISCGFKPSEPFLSMMLHHIRESKLVELRTKMCILIPKSRSMMGCIDETNLLEYGETKVQRALDEDLYFVSWDPELIPLKTYEPMDYTIKEPQVLDCEITIQENTEHFAN</sequence>
<organism evidence="3 4">
    <name type="scientific">Brassica oleracea var. oleracea</name>
    <dbReference type="NCBI Taxonomy" id="109376"/>
    <lineage>
        <taxon>Eukaryota</taxon>
        <taxon>Viridiplantae</taxon>
        <taxon>Streptophyta</taxon>
        <taxon>Embryophyta</taxon>
        <taxon>Tracheophyta</taxon>
        <taxon>Spermatophyta</taxon>
        <taxon>Magnoliopsida</taxon>
        <taxon>eudicotyledons</taxon>
        <taxon>Gunneridae</taxon>
        <taxon>Pentapetalae</taxon>
        <taxon>rosids</taxon>
        <taxon>malvids</taxon>
        <taxon>Brassicales</taxon>
        <taxon>Brassicaceae</taxon>
        <taxon>Brassiceae</taxon>
        <taxon>Brassica</taxon>
    </lineage>
</organism>
<evidence type="ECO:0000259" key="2">
    <source>
        <dbReference type="Pfam" id="PF05183"/>
    </source>
</evidence>
<comment type="function">
    <text evidence="1">Probably involved in the RNA silencing pathway and required for the generation of small interfering RNAs (siRNAs).</text>
</comment>
<comment type="similarity">
    <text evidence="1">Belongs to the RdRP family.</text>
</comment>
<protein>
    <recommendedName>
        <fullName evidence="1">RNA-dependent RNA polymerase</fullName>
        <ecNumber evidence="1">2.7.7.48</ecNumber>
    </recommendedName>
</protein>
<dbReference type="EnsemblPlants" id="Bo1g138220.1">
    <property type="protein sequence ID" value="Bo1g138220.1"/>
    <property type="gene ID" value="Bo1g138220"/>
</dbReference>
<keyword evidence="1" id="KW-0548">Nucleotidyltransferase</keyword>
<dbReference type="InterPro" id="IPR057596">
    <property type="entry name" value="RDRP_core"/>
</dbReference>
<dbReference type="GO" id="GO:0003723">
    <property type="term" value="F:RNA binding"/>
    <property type="evidence" value="ECO:0007669"/>
    <property type="project" value="UniProtKB-KW"/>
</dbReference>
<proteinExistence type="inferred from homology"/>
<name>A0A0D3ADY6_BRAOL</name>
<comment type="catalytic activity">
    <reaction evidence="1">
        <text>RNA(n) + a ribonucleoside 5'-triphosphate = RNA(n+1) + diphosphate</text>
        <dbReference type="Rhea" id="RHEA:21248"/>
        <dbReference type="Rhea" id="RHEA-COMP:14527"/>
        <dbReference type="Rhea" id="RHEA-COMP:17342"/>
        <dbReference type="ChEBI" id="CHEBI:33019"/>
        <dbReference type="ChEBI" id="CHEBI:61557"/>
        <dbReference type="ChEBI" id="CHEBI:140395"/>
        <dbReference type="EC" id="2.7.7.48"/>
    </reaction>
</comment>
<keyword evidence="1" id="KW-0943">RNA-mediated gene silencing</keyword>
<dbReference type="PANTHER" id="PTHR23079">
    <property type="entry name" value="RNA-DEPENDENT RNA POLYMERASE"/>
    <property type="match status" value="1"/>
</dbReference>
<keyword evidence="1" id="KW-0808">Transferase</keyword>
<dbReference type="eggNOG" id="KOG0988">
    <property type="taxonomic scope" value="Eukaryota"/>
</dbReference>
<keyword evidence="1" id="KW-0696">RNA-directed RNA polymerase</keyword>
<dbReference type="Pfam" id="PF05183">
    <property type="entry name" value="RdRP"/>
    <property type="match status" value="1"/>
</dbReference>